<evidence type="ECO:0000259" key="6">
    <source>
        <dbReference type="PROSITE" id="PS50090"/>
    </source>
</evidence>
<organism evidence="9 10">
    <name type="scientific">Tritrichomonas musculus</name>
    <dbReference type="NCBI Taxonomy" id="1915356"/>
    <lineage>
        <taxon>Eukaryota</taxon>
        <taxon>Metamonada</taxon>
        <taxon>Parabasalia</taxon>
        <taxon>Tritrichomonadida</taxon>
        <taxon>Tritrichomonadidae</taxon>
        <taxon>Tritrichomonas</taxon>
    </lineage>
</organism>
<dbReference type="Gene3D" id="1.10.10.60">
    <property type="entry name" value="Homeodomain-like"/>
    <property type="match status" value="2"/>
</dbReference>
<dbReference type="InterPro" id="IPR001005">
    <property type="entry name" value="SANT/Myb"/>
</dbReference>
<feature type="domain" description="Myb-like" evidence="6">
    <location>
        <begin position="62"/>
        <end position="106"/>
    </location>
</feature>
<keyword evidence="2" id="KW-0238">DNA-binding</keyword>
<dbReference type="Proteomes" id="UP001470230">
    <property type="component" value="Unassembled WGS sequence"/>
</dbReference>
<feature type="compositionally biased region" description="Polar residues" evidence="5">
    <location>
        <begin position="172"/>
        <end position="192"/>
    </location>
</feature>
<evidence type="ECO:0008006" key="11">
    <source>
        <dbReference type="Google" id="ProtNLM"/>
    </source>
</evidence>
<feature type="domain" description="HTH myb-type" evidence="8">
    <location>
        <begin position="111"/>
        <end position="161"/>
    </location>
</feature>
<feature type="domain" description="HTH myb-type" evidence="8">
    <location>
        <begin position="59"/>
        <end position="110"/>
    </location>
</feature>
<reference evidence="9 10" key="1">
    <citation type="submission" date="2024-04" db="EMBL/GenBank/DDBJ databases">
        <title>Tritrichomonas musculus Genome.</title>
        <authorList>
            <person name="Alves-Ferreira E."/>
            <person name="Grigg M."/>
            <person name="Lorenzi H."/>
            <person name="Galac M."/>
        </authorList>
    </citation>
    <scope>NUCLEOTIDE SEQUENCE [LARGE SCALE GENOMIC DNA]</scope>
    <source>
        <strain evidence="9 10">EAF2021</strain>
    </source>
</reference>
<feature type="domain" description="SANT" evidence="7">
    <location>
        <begin position="61"/>
        <end position="113"/>
    </location>
</feature>
<evidence type="ECO:0000256" key="5">
    <source>
        <dbReference type="SAM" id="MobiDB-lite"/>
    </source>
</evidence>
<evidence type="ECO:0000313" key="10">
    <source>
        <dbReference type="Proteomes" id="UP001470230"/>
    </source>
</evidence>
<sequence length="192" mass="23270">MDLLNTRCTSYNQADLSDYLQSYISQNDANDLNDYINYDDNLIDTNSFLKNKKKPKFSKHKKWTKEEDMKLLHMVEIFGFKDWRNLSKNIEGRNTRQCRERWQNYLNPYLNHENWTLEEDNILLKMRDEYGTKWKLISKYFTNRTDQMIKNRYNALIRIDKKINKKDNDKNGCQSDNNHYIKNSDNNEQSLA</sequence>
<dbReference type="CDD" id="cd00167">
    <property type="entry name" value="SANT"/>
    <property type="match status" value="2"/>
</dbReference>
<protein>
    <recommendedName>
        <fullName evidence="11">Myb-like DNA-binding domain containing protein</fullName>
    </recommendedName>
</protein>
<dbReference type="Pfam" id="PF00249">
    <property type="entry name" value="Myb_DNA-binding"/>
    <property type="match status" value="2"/>
</dbReference>
<dbReference type="SMART" id="SM00717">
    <property type="entry name" value="SANT"/>
    <property type="match status" value="2"/>
</dbReference>
<comment type="caution">
    <text evidence="9">The sequence shown here is derived from an EMBL/GenBank/DDBJ whole genome shotgun (WGS) entry which is preliminary data.</text>
</comment>
<dbReference type="InterPro" id="IPR017930">
    <property type="entry name" value="Myb_dom"/>
</dbReference>
<name>A0ABR2GXF2_9EUKA</name>
<dbReference type="PROSITE" id="PS50090">
    <property type="entry name" value="MYB_LIKE"/>
    <property type="match status" value="2"/>
</dbReference>
<evidence type="ECO:0000313" key="9">
    <source>
        <dbReference type="EMBL" id="KAK8838605.1"/>
    </source>
</evidence>
<keyword evidence="4" id="KW-0539">Nucleus</keyword>
<dbReference type="InterPro" id="IPR017884">
    <property type="entry name" value="SANT_dom"/>
</dbReference>
<dbReference type="PANTHER" id="PTHR46621:SF1">
    <property type="entry name" value="SNRNA-ACTIVATING PROTEIN COMPLEX SUBUNIT 4"/>
    <property type="match status" value="1"/>
</dbReference>
<dbReference type="SUPFAM" id="SSF46689">
    <property type="entry name" value="Homeodomain-like"/>
    <property type="match status" value="1"/>
</dbReference>
<proteinExistence type="predicted"/>
<gene>
    <name evidence="9" type="ORF">M9Y10_033237</name>
</gene>
<feature type="region of interest" description="Disordered" evidence="5">
    <location>
        <begin position="167"/>
        <end position="192"/>
    </location>
</feature>
<keyword evidence="3" id="KW-0804">Transcription</keyword>
<keyword evidence="10" id="KW-1185">Reference proteome</keyword>
<accession>A0ABR2GXF2</accession>
<dbReference type="PROSITE" id="PS51293">
    <property type="entry name" value="SANT"/>
    <property type="match status" value="1"/>
</dbReference>
<evidence type="ECO:0000256" key="2">
    <source>
        <dbReference type="ARBA" id="ARBA00023125"/>
    </source>
</evidence>
<evidence type="ECO:0000259" key="8">
    <source>
        <dbReference type="PROSITE" id="PS51294"/>
    </source>
</evidence>
<dbReference type="PANTHER" id="PTHR46621">
    <property type="entry name" value="SNRNA-ACTIVATING PROTEIN COMPLEX SUBUNIT 4"/>
    <property type="match status" value="1"/>
</dbReference>
<evidence type="ECO:0000256" key="3">
    <source>
        <dbReference type="ARBA" id="ARBA00023163"/>
    </source>
</evidence>
<evidence type="ECO:0000256" key="4">
    <source>
        <dbReference type="ARBA" id="ARBA00023242"/>
    </source>
</evidence>
<evidence type="ECO:0000259" key="7">
    <source>
        <dbReference type="PROSITE" id="PS51293"/>
    </source>
</evidence>
<dbReference type="EMBL" id="JAPFFF010000055">
    <property type="protein sequence ID" value="KAK8838605.1"/>
    <property type="molecule type" value="Genomic_DNA"/>
</dbReference>
<dbReference type="InterPro" id="IPR051575">
    <property type="entry name" value="Myb-like_DNA-bd"/>
</dbReference>
<keyword evidence="1" id="KW-0805">Transcription regulation</keyword>
<evidence type="ECO:0000256" key="1">
    <source>
        <dbReference type="ARBA" id="ARBA00023015"/>
    </source>
</evidence>
<dbReference type="InterPro" id="IPR009057">
    <property type="entry name" value="Homeodomain-like_sf"/>
</dbReference>
<feature type="domain" description="Myb-like" evidence="6">
    <location>
        <begin position="107"/>
        <end position="157"/>
    </location>
</feature>
<dbReference type="PROSITE" id="PS51294">
    <property type="entry name" value="HTH_MYB"/>
    <property type="match status" value="2"/>
</dbReference>